<keyword evidence="4 10" id="KW-0479">Metal-binding</keyword>
<evidence type="ECO:0000313" key="15">
    <source>
        <dbReference type="EMBL" id="KAF5371378.1"/>
    </source>
</evidence>
<dbReference type="InterPro" id="IPR012341">
    <property type="entry name" value="6hp_glycosidase-like_sf"/>
</dbReference>
<evidence type="ECO:0000256" key="12">
    <source>
        <dbReference type="RuleBase" id="RU361193"/>
    </source>
</evidence>
<dbReference type="OrthoDB" id="8118055at2759"/>
<evidence type="ECO:0000313" key="16">
    <source>
        <dbReference type="Proteomes" id="UP000565441"/>
    </source>
</evidence>
<comment type="similarity">
    <text evidence="3 12">Belongs to the glycosyl hydrolase 47 family.</text>
</comment>
<evidence type="ECO:0000256" key="11">
    <source>
        <dbReference type="PIRSR" id="PIRSR601382-3"/>
    </source>
</evidence>
<organism evidence="15 16">
    <name type="scientific">Tricholomella constricta</name>
    <dbReference type="NCBI Taxonomy" id="117010"/>
    <lineage>
        <taxon>Eukaryota</taxon>
        <taxon>Fungi</taxon>
        <taxon>Dikarya</taxon>
        <taxon>Basidiomycota</taxon>
        <taxon>Agaricomycotina</taxon>
        <taxon>Agaricomycetes</taxon>
        <taxon>Agaricomycetidae</taxon>
        <taxon>Agaricales</taxon>
        <taxon>Tricholomatineae</taxon>
        <taxon>Lyophyllaceae</taxon>
        <taxon>Tricholomella</taxon>
    </lineage>
</organism>
<evidence type="ECO:0000256" key="3">
    <source>
        <dbReference type="ARBA" id="ARBA00007658"/>
    </source>
</evidence>
<dbReference type="SUPFAM" id="SSF48225">
    <property type="entry name" value="Seven-hairpin glycosidases"/>
    <property type="match status" value="1"/>
</dbReference>
<evidence type="ECO:0000256" key="2">
    <source>
        <dbReference type="ARBA" id="ARBA00004922"/>
    </source>
</evidence>
<dbReference type="GO" id="GO:0005509">
    <property type="term" value="F:calcium ion binding"/>
    <property type="evidence" value="ECO:0007669"/>
    <property type="project" value="InterPro"/>
</dbReference>
<sequence length="566" mass="63646">MLPTYNPGTPSTPLPHGRNLFRRISWRWLAVIGLLVTFTLFWLAAPIPYRLAPLDARPPPPAGPPPPKDQASVWEERKEEVRRAYVHAYTGYMQHAFPADELLATSGGKSNKFNGWSVTMLDSMDTMWMMGLHDEFADAVKVVAGQNFTTNAHFYAPFFETVIRYLGGLLSAYALSKEPILLSRADDLGTLLLPVFNATPSGFPAYSVSTETGKTAPGWMGNVILFSEATSCQLEFKYLAKLTGRKEYYTAVDHIMNTLYATNPKDGLFSLTWSSEGKPSDQHFSVGASADSGYEYLLKQYLLNGDTKALTQYIKSMDGILDKLLYITPTRELLYVGSTNRGNALHNLEHLACFLPGVLALGAHTIPANLLPEKTRERHRWAAEGLAYTCYISYADQKSGMGPDGLSMKAGTLWVERLAEWEAGGRAGKPPGTKEGGRRDRGQRDYETGSAVYLLRPETVESLYVMWKTTGEEKWRERGYEIFAAIERSAKTKYGYASVERVDSEVVGLIDDMPSFFLAETLKYLYLLFDDTDPYPFEKWVFNTEAHPLPVFEWTEWEKKRYNITS</sequence>
<keyword evidence="6 10" id="KW-0106">Calcium</keyword>
<dbReference type="PANTHER" id="PTHR11742">
    <property type="entry name" value="MANNOSYL-OLIGOSACCHARIDE ALPHA-1,2-MANNOSIDASE-RELATED"/>
    <property type="match status" value="1"/>
</dbReference>
<dbReference type="EC" id="3.2.1.-" evidence="12"/>
<comment type="cofactor">
    <cofactor evidence="1 10">
        <name>Ca(2+)</name>
        <dbReference type="ChEBI" id="CHEBI:29108"/>
    </cofactor>
</comment>
<keyword evidence="16" id="KW-1185">Reference proteome</keyword>
<keyword evidence="12" id="KW-0326">Glycosidase</keyword>
<dbReference type="GO" id="GO:0036503">
    <property type="term" value="P:ERAD pathway"/>
    <property type="evidence" value="ECO:0007669"/>
    <property type="project" value="UniProtKB-ARBA"/>
</dbReference>
<dbReference type="EMBL" id="JAACJP010000047">
    <property type="protein sequence ID" value="KAF5371378.1"/>
    <property type="molecule type" value="Genomic_DNA"/>
</dbReference>
<dbReference type="GO" id="GO:0005783">
    <property type="term" value="C:endoplasmic reticulum"/>
    <property type="evidence" value="ECO:0007669"/>
    <property type="project" value="TreeGrafter"/>
</dbReference>
<dbReference type="Gene3D" id="1.50.10.10">
    <property type="match status" value="1"/>
</dbReference>
<evidence type="ECO:0000256" key="4">
    <source>
        <dbReference type="ARBA" id="ARBA00022723"/>
    </source>
</evidence>
<evidence type="ECO:0000256" key="5">
    <source>
        <dbReference type="ARBA" id="ARBA00022801"/>
    </source>
</evidence>
<dbReference type="Proteomes" id="UP000565441">
    <property type="component" value="Unassembled WGS sequence"/>
</dbReference>
<dbReference type="AlphaFoldDB" id="A0A8H5LVS6"/>
<dbReference type="Pfam" id="PF01532">
    <property type="entry name" value="Glyco_hydro_47"/>
    <property type="match status" value="1"/>
</dbReference>
<reference evidence="15 16" key="1">
    <citation type="journal article" date="2020" name="ISME J.">
        <title>Uncovering the hidden diversity of litter-decomposition mechanisms in mushroom-forming fungi.</title>
        <authorList>
            <person name="Floudas D."/>
            <person name="Bentzer J."/>
            <person name="Ahren D."/>
            <person name="Johansson T."/>
            <person name="Persson P."/>
            <person name="Tunlid A."/>
        </authorList>
    </citation>
    <scope>NUCLEOTIDE SEQUENCE [LARGE SCALE GENOMIC DNA]</scope>
    <source>
        <strain evidence="15 16">CBS 661.87</strain>
    </source>
</reference>
<evidence type="ECO:0000256" key="1">
    <source>
        <dbReference type="ARBA" id="ARBA00001913"/>
    </source>
</evidence>
<gene>
    <name evidence="15" type="ORF">D9615_009662</name>
</gene>
<evidence type="ECO:0000256" key="14">
    <source>
        <dbReference type="SAM" id="Phobius"/>
    </source>
</evidence>
<accession>A0A8H5LVS6</accession>
<keyword evidence="5 12" id="KW-0378">Hydrolase</keyword>
<dbReference type="InterPro" id="IPR050749">
    <property type="entry name" value="Glycosyl_Hydrolase_47"/>
</dbReference>
<dbReference type="GO" id="GO:0016020">
    <property type="term" value="C:membrane"/>
    <property type="evidence" value="ECO:0007669"/>
    <property type="project" value="InterPro"/>
</dbReference>
<name>A0A8H5LVS6_9AGAR</name>
<evidence type="ECO:0000256" key="9">
    <source>
        <dbReference type="ARBA" id="ARBA00048605"/>
    </source>
</evidence>
<feature type="binding site" evidence="10">
    <location>
        <position position="544"/>
    </location>
    <ligand>
        <name>Ca(2+)</name>
        <dbReference type="ChEBI" id="CHEBI:29108"/>
    </ligand>
</feature>
<comment type="caution">
    <text evidence="15">The sequence shown here is derived from an EMBL/GenBank/DDBJ whole genome shotgun (WGS) entry which is preliminary data.</text>
</comment>
<comment type="catalytic activity">
    <reaction evidence="8">
        <text>N(4)-(alpha-D-Man-(1-&gt;2)-alpha-D-Man-(1-&gt;2)-alpha-D-Man-(1-&gt;3)-[alpha-D-Man-(1-&gt;3)-[alpha-D-Man-(1-&gt;2)-alpha-D-Man-(1-&gt;6)]-alpha-D-Man-(1-&gt;6)]-beta-D-Man-(1-&gt;4)-beta-D-GlcNAc-(1-&gt;4)-beta-D-GlcNAc)-L-asparaginyl-[protein] (N-glucan mannose isomer 8A1,2,3B1,3) + 3 H2O = N(4)-(alpha-D-Man-(1-&gt;3)-[alpha-D-Man-(1-&gt;3)-[alpha-D-Man-(1-&gt;6)]-alpha-D-Man-(1-&gt;6)]-beta-D-Man-(1-&gt;4)-beta-D-GlcNAc-(1-&gt;4)-beta-D-GlcNAc)-L-asparaginyl-[protein] (N-glucan mannose isomer 5A1,2) + 3 beta-D-mannose</text>
        <dbReference type="Rhea" id="RHEA:56028"/>
        <dbReference type="Rhea" id="RHEA-COMP:14358"/>
        <dbReference type="Rhea" id="RHEA-COMP:14367"/>
        <dbReference type="ChEBI" id="CHEBI:15377"/>
        <dbReference type="ChEBI" id="CHEBI:28563"/>
        <dbReference type="ChEBI" id="CHEBI:59087"/>
        <dbReference type="ChEBI" id="CHEBI:60628"/>
        <dbReference type="EC" id="3.2.1.113"/>
    </reaction>
</comment>
<keyword evidence="14" id="KW-0812">Transmembrane</keyword>
<feature type="transmembrane region" description="Helical" evidence="14">
    <location>
        <begin position="28"/>
        <end position="49"/>
    </location>
</feature>
<feature type="region of interest" description="Disordered" evidence="13">
    <location>
        <begin position="424"/>
        <end position="443"/>
    </location>
</feature>
<dbReference type="GO" id="GO:0005975">
    <property type="term" value="P:carbohydrate metabolic process"/>
    <property type="evidence" value="ECO:0007669"/>
    <property type="project" value="InterPro"/>
</dbReference>
<keyword evidence="14" id="KW-0472">Membrane</keyword>
<evidence type="ECO:0000256" key="6">
    <source>
        <dbReference type="ARBA" id="ARBA00022837"/>
    </source>
</evidence>
<protein>
    <recommendedName>
        <fullName evidence="12">alpha-1,2-Mannosidase</fullName>
        <ecNumber evidence="12">3.2.1.-</ecNumber>
    </recommendedName>
</protein>
<dbReference type="PANTHER" id="PTHR11742:SF55">
    <property type="entry name" value="ENDOPLASMIC RETICULUM MANNOSYL-OLIGOSACCHARIDE 1,2-ALPHA-MANNOSIDASE"/>
    <property type="match status" value="1"/>
</dbReference>
<comment type="pathway">
    <text evidence="2">Protein modification; protein glycosylation.</text>
</comment>
<dbReference type="InterPro" id="IPR001382">
    <property type="entry name" value="Glyco_hydro_47"/>
</dbReference>
<keyword evidence="7 11" id="KW-1015">Disulfide bond</keyword>
<proteinExistence type="inferred from homology"/>
<dbReference type="InterPro" id="IPR036026">
    <property type="entry name" value="Seven-hairpin_glycosidases"/>
</dbReference>
<evidence type="ECO:0000256" key="13">
    <source>
        <dbReference type="SAM" id="MobiDB-lite"/>
    </source>
</evidence>
<evidence type="ECO:0000256" key="8">
    <source>
        <dbReference type="ARBA" id="ARBA00047669"/>
    </source>
</evidence>
<feature type="disulfide bond" evidence="11">
    <location>
        <begin position="353"/>
        <end position="390"/>
    </location>
</feature>
<evidence type="ECO:0000256" key="10">
    <source>
        <dbReference type="PIRSR" id="PIRSR601382-2"/>
    </source>
</evidence>
<evidence type="ECO:0000256" key="7">
    <source>
        <dbReference type="ARBA" id="ARBA00023157"/>
    </source>
</evidence>
<dbReference type="GO" id="GO:0004571">
    <property type="term" value="F:mannosyl-oligosaccharide 1,2-alpha-mannosidase activity"/>
    <property type="evidence" value="ECO:0007669"/>
    <property type="project" value="UniProtKB-EC"/>
</dbReference>
<comment type="catalytic activity">
    <reaction evidence="9">
        <text>N(4)-(alpha-D-Man-(1-&gt;2)-alpha-D-Man-(1-&gt;2)-alpha-D-Man-(1-&gt;3)-[alpha-D-Man-(1-&gt;2)-alpha-D-Man-(1-&gt;3)-[alpha-D-Man-(1-&gt;2)-alpha-D-Man-(1-&gt;6)]-alpha-D-Man-(1-&gt;6)]-beta-D-Man-(1-&gt;4)-beta-D-GlcNAc-(1-&gt;4)-beta-D-GlcNAc)-L-asparaginyl-[protein] (N-glucan mannose isomer 9A1,2,3B1,2,3) + 4 H2O = N(4)-(alpha-D-Man-(1-&gt;3)-[alpha-D-Man-(1-&gt;3)-[alpha-D-Man-(1-&gt;6)]-alpha-D-Man-(1-&gt;6)]-beta-D-Man-(1-&gt;4)-beta-D-GlcNAc-(1-&gt;4)-beta-D-GlcNAc)-L-asparaginyl-[protein] (N-glucan mannose isomer 5A1,2) + 4 beta-D-mannose</text>
        <dbReference type="Rhea" id="RHEA:56008"/>
        <dbReference type="Rhea" id="RHEA-COMP:14356"/>
        <dbReference type="Rhea" id="RHEA-COMP:14367"/>
        <dbReference type="ChEBI" id="CHEBI:15377"/>
        <dbReference type="ChEBI" id="CHEBI:28563"/>
        <dbReference type="ChEBI" id="CHEBI:59087"/>
        <dbReference type="ChEBI" id="CHEBI:139493"/>
        <dbReference type="EC" id="3.2.1.113"/>
    </reaction>
</comment>
<keyword evidence="14" id="KW-1133">Transmembrane helix</keyword>
<dbReference type="PRINTS" id="PR00747">
    <property type="entry name" value="GLYHDRLASE47"/>
</dbReference>